<evidence type="ECO:0000259" key="4">
    <source>
        <dbReference type="PROSITE" id="PS50995"/>
    </source>
</evidence>
<comment type="caution">
    <text evidence="5">The sequence shown here is derived from an EMBL/GenBank/DDBJ whole genome shotgun (WGS) entry which is preliminary data.</text>
</comment>
<name>A0ABR9JKB5_9ACTN</name>
<evidence type="ECO:0000313" key="6">
    <source>
        <dbReference type="Proteomes" id="UP000627838"/>
    </source>
</evidence>
<proteinExistence type="predicted"/>
<dbReference type="InterPro" id="IPR036388">
    <property type="entry name" value="WH-like_DNA-bd_sf"/>
</dbReference>
<keyword evidence="2 5" id="KW-0238">DNA-binding</keyword>
<feature type="domain" description="HTH marR-type" evidence="4">
    <location>
        <begin position="23"/>
        <end position="169"/>
    </location>
</feature>
<keyword evidence="3" id="KW-0804">Transcription</keyword>
<dbReference type="PANTHER" id="PTHR33164:SF101">
    <property type="entry name" value="TRANSCRIPTIONAL REPRESSOR MPRA"/>
    <property type="match status" value="1"/>
</dbReference>
<accession>A0ABR9JKB5</accession>
<dbReference type="InterPro" id="IPR000835">
    <property type="entry name" value="HTH_MarR-typ"/>
</dbReference>
<evidence type="ECO:0000313" key="5">
    <source>
        <dbReference type="EMBL" id="MBE1530989.1"/>
    </source>
</evidence>
<dbReference type="GO" id="GO:0003677">
    <property type="term" value="F:DNA binding"/>
    <property type="evidence" value="ECO:0007669"/>
    <property type="project" value="UniProtKB-KW"/>
</dbReference>
<dbReference type="Gene3D" id="1.10.10.10">
    <property type="entry name" value="Winged helix-like DNA-binding domain superfamily/Winged helix DNA-binding domain"/>
    <property type="match status" value="1"/>
</dbReference>
<dbReference type="SMART" id="SM00347">
    <property type="entry name" value="HTH_MARR"/>
    <property type="match status" value="1"/>
</dbReference>
<sequence>MDPLVTGIRERWDGQGLRGTPGPFMTICSVERLHQLLKKALDEELGRFDLNRTGYTILTGLTLLPAGRASLSTLGRWLLVHPTTVKLAVDQLEEDGLVERIPHPTDRRTTLVRITARGRERASETNLALEAPGGPFAGLAGGGHDDLLRSLQSARRAVGDLEFFGPVEDADPPGVAHP</sequence>
<dbReference type="InterPro" id="IPR023187">
    <property type="entry name" value="Tscrpt_reg_MarR-type_CS"/>
</dbReference>
<dbReference type="InterPro" id="IPR036390">
    <property type="entry name" value="WH_DNA-bd_sf"/>
</dbReference>
<protein>
    <submittedName>
        <fullName evidence="5">DNA-binding MarR family transcriptional regulator</fullName>
    </submittedName>
</protein>
<dbReference type="PANTHER" id="PTHR33164">
    <property type="entry name" value="TRANSCRIPTIONAL REGULATOR, MARR FAMILY"/>
    <property type="match status" value="1"/>
</dbReference>
<keyword evidence="1" id="KW-0805">Transcription regulation</keyword>
<dbReference type="RefSeq" id="WP_318783920.1">
    <property type="nucleotide sequence ID" value="NZ_JADBDZ010000001.1"/>
</dbReference>
<dbReference type="Pfam" id="PF01047">
    <property type="entry name" value="MarR"/>
    <property type="match status" value="1"/>
</dbReference>
<organism evidence="5 6">
    <name type="scientific">Actinomadura algeriensis</name>
    <dbReference type="NCBI Taxonomy" id="1679523"/>
    <lineage>
        <taxon>Bacteria</taxon>
        <taxon>Bacillati</taxon>
        <taxon>Actinomycetota</taxon>
        <taxon>Actinomycetes</taxon>
        <taxon>Streptosporangiales</taxon>
        <taxon>Thermomonosporaceae</taxon>
        <taxon>Actinomadura</taxon>
    </lineage>
</organism>
<evidence type="ECO:0000256" key="1">
    <source>
        <dbReference type="ARBA" id="ARBA00023015"/>
    </source>
</evidence>
<dbReference type="Proteomes" id="UP000627838">
    <property type="component" value="Unassembled WGS sequence"/>
</dbReference>
<evidence type="ECO:0000256" key="2">
    <source>
        <dbReference type="ARBA" id="ARBA00023125"/>
    </source>
</evidence>
<gene>
    <name evidence="5" type="ORF">H4W34_000822</name>
</gene>
<dbReference type="EMBL" id="JADBDZ010000001">
    <property type="protein sequence ID" value="MBE1530989.1"/>
    <property type="molecule type" value="Genomic_DNA"/>
</dbReference>
<evidence type="ECO:0000256" key="3">
    <source>
        <dbReference type="ARBA" id="ARBA00023163"/>
    </source>
</evidence>
<dbReference type="SUPFAM" id="SSF46785">
    <property type="entry name" value="Winged helix' DNA-binding domain"/>
    <property type="match status" value="1"/>
</dbReference>
<reference evidence="5 6" key="1">
    <citation type="submission" date="2020-10" db="EMBL/GenBank/DDBJ databases">
        <title>Sequencing the genomes of 1000 actinobacteria strains.</title>
        <authorList>
            <person name="Klenk H.-P."/>
        </authorList>
    </citation>
    <scope>NUCLEOTIDE SEQUENCE [LARGE SCALE GENOMIC DNA]</scope>
    <source>
        <strain evidence="5 6">DSM 46744</strain>
    </source>
</reference>
<dbReference type="PROSITE" id="PS50995">
    <property type="entry name" value="HTH_MARR_2"/>
    <property type="match status" value="1"/>
</dbReference>
<keyword evidence="6" id="KW-1185">Reference proteome</keyword>
<dbReference type="InterPro" id="IPR039422">
    <property type="entry name" value="MarR/SlyA-like"/>
</dbReference>
<dbReference type="PROSITE" id="PS01117">
    <property type="entry name" value="HTH_MARR_1"/>
    <property type="match status" value="1"/>
</dbReference>